<dbReference type="EMBL" id="CAJNON010000043">
    <property type="protein sequence ID" value="CAF0855434.1"/>
    <property type="molecule type" value="Genomic_DNA"/>
</dbReference>
<feature type="transmembrane region" description="Helical" evidence="5">
    <location>
        <begin position="240"/>
        <end position="263"/>
    </location>
</feature>
<dbReference type="Proteomes" id="UP000663891">
    <property type="component" value="Unassembled WGS sequence"/>
</dbReference>
<accession>A0A813WTU7</accession>
<reference evidence="7" key="1">
    <citation type="submission" date="2021-02" db="EMBL/GenBank/DDBJ databases">
        <authorList>
            <person name="Nowell W R."/>
        </authorList>
    </citation>
    <scope>NUCLEOTIDE SEQUENCE</scope>
</reference>
<feature type="domain" description="G-protein coupled receptors family 1 profile" evidence="6">
    <location>
        <begin position="43"/>
        <end position="291"/>
    </location>
</feature>
<evidence type="ECO:0000313" key="7">
    <source>
        <dbReference type="EMBL" id="CAF0855434.1"/>
    </source>
</evidence>
<comment type="caution">
    <text evidence="7">The sequence shown here is derived from an EMBL/GenBank/DDBJ whole genome shotgun (WGS) entry which is preliminary data.</text>
</comment>
<dbReference type="SUPFAM" id="SSF81321">
    <property type="entry name" value="Family A G protein-coupled receptor-like"/>
    <property type="match status" value="1"/>
</dbReference>
<organism evidence="7">
    <name type="scientific">Adineta steineri</name>
    <dbReference type="NCBI Taxonomy" id="433720"/>
    <lineage>
        <taxon>Eukaryota</taxon>
        <taxon>Metazoa</taxon>
        <taxon>Spiralia</taxon>
        <taxon>Gnathifera</taxon>
        <taxon>Rotifera</taxon>
        <taxon>Eurotatoria</taxon>
        <taxon>Bdelloidea</taxon>
        <taxon>Adinetida</taxon>
        <taxon>Adinetidae</taxon>
        <taxon>Adineta</taxon>
    </lineage>
</organism>
<name>A0A813WTU7_9BILA</name>
<feature type="transmembrane region" description="Helical" evidence="5">
    <location>
        <begin position="30"/>
        <end position="52"/>
    </location>
</feature>
<feature type="transmembrane region" description="Helical" evidence="5">
    <location>
        <begin position="64"/>
        <end position="85"/>
    </location>
</feature>
<feature type="transmembrane region" description="Helical" evidence="5">
    <location>
        <begin position="172"/>
        <end position="189"/>
    </location>
</feature>
<keyword evidence="4 5" id="KW-0472">Membrane</keyword>
<dbReference type="GO" id="GO:0016020">
    <property type="term" value="C:membrane"/>
    <property type="evidence" value="ECO:0007669"/>
    <property type="project" value="UniProtKB-SubCell"/>
</dbReference>
<dbReference type="AlphaFoldDB" id="A0A813WTU7"/>
<dbReference type="InterPro" id="IPR017452">
    <property type="entry name" value="GPCR_Rhodpsn_7TM"/>
</dbReference>
<feature type="transmembrane region" description="Helical" evidence="5">
    <location>
        <begin position="275"/>
        <end position="295"/>
    </location>
</feature>
<evidence type="ECO:0000256" key="2">
    <source>
        <dbReference type="ARBA" id="ARBA00022692"/>
    </source>
</evidence>
<dbReference type="OrthoDB" id="10057009at2759"/>
<dbReference type="PROSITE" id="PS50262">
    <property type="entry name" value="G_PROTEIN_RECEP_F1_2"/>
    <property type="match status" value="1"/>
</dbReference>
<comment type="subcellular location">
    <subcellularLocation>
        <location evidence="1">Membrane</location>
    </subcellularLocation>
</comment>
<proteinExistence type="predicted"/>
<sequence length="336" mass="39459">MNPYNNSAEINNLSYKDISFETNIANLIKFIILLIFQLLSICCSLFLFFHLITKPKLRRSLRNHTIITLVIISFFQTISDLPLTLEYLRIGQASSSVFCLLWNFFAFSNYAVGVWVMTWASLERHFLIFHPGLMNTTRGKFFFHYIPLFISLFIPWMYYIAMIFFYRCTNTFYLSALFCGWCCYAYNDALVTFNWLMYGVIPVCLITTLNIWLIIRVVLQKRHVQQQINWRQHRRMTVQLLSVACLYIFFDGPAVIIGIIRLGVPTFAADIQILYLYYIVYFLPLLVPFICLANFRELWNKNRVQVNPLMPLTRTHTVRRTGIVKPTACVAQTSKV</sequence>
<protein>
    <recommendedName>
        <fullName evidence="6">G-protein coupled receptors family 1 profile domain-containing protein</fullName>
    </recommendedName>
</protein>
<evidence type="ECO:0000256" key="4">
    <source>
        <dbReference type="ARBA" id="ARBA00023136"/>
    </source>
</evidence>
<evidence type="ECO:0000256" key="3">
    <source>
        <dbReference type="ARBA" id="ARBA00022989"/>
    </source>
</evidence>
<feature type="transmembrane region" description="Helical" evidence="5">
    <location>
        <begin position="142"/>
        <end position="165"/>
    </location>
</feature>
<gene>
    <name evidence="7" type="ORF">VCS650_LOCUS6900</name>
</gene>
<evidence type="ECO:0000259" key="6">
    <source>
        <dbReference type="PROSITE" id="PS50262"/>
    </source>
</evidence>
<dbReference type="Gene3D" id="1.20.1070.10">
    <property type="entry name" value="Rhodopsin 7-helix transmembrane proteins"/>
    <property type="match status" value="1"/>
</dbReference>
<feature type="transmembrane region" description="Helical" evidence="5">
    <location>
        <begin position="195"/>
        <end position="219"/>
    </location>
</feature>
<keyword evidence="3 5" id="KW-1133">Transmembrane helix</keyword>
<keyword evidence="2 5" id="KW-0812">Transmembrane</keyword>
<dbReference type="CDD" id="cd00637">
    <property type="entry name" value="7tm_classA_rhodopsin-like"/>
    <property type="match status" value="1"/>
</dbReference>
<feature type="transmembrane region" description="Helical" evidence="5">
    <location>
        <begin position="97"/>
        <end position="122"/>
    </location>
</feature>
<evidence type="ECO:0000256" key="5">
    <source>
        <dbReference type="SAM" id="Phobius"/>
    </source>
</evidence>
<evidence type="ECO:0000256" key="1">
    <source>
        <dbReference type="ARBA" id="ARBA00004370"/>
    </source>
</evidence>